<accession>A0ABR2P2C5</accession>
<dbReference type="EMBL" id="JBBPBN010000085">
    <property type="protein sequence ID" value="KAK8982519.1"/>
    <property type="molecule type" value="Genomic_DNA"/>
</dbReference>
<organism evidence="3 4">
    <name type="scientific">Hibiscus sabdariffa</name>
    <name type="common">roselle</name>
    <dbReference type="NCBI Taxonomy" id="183260"/>
    <lineage>
        <taxon>Eukaryota</taxon>
        <taxon>Viridiplantae</taxon>
        <taxon>Streptophyta</taxon>
        <taxon>Embryophyta</taxon>
        <taxon>Tracheophyta</taxon>
        <taxon>Spermatophyta</taxon>
        <taxon>Magnoliopsida</taxon>
        <taxon>eudicotyledons</taxon>
        <taxon>Gunneridae</taxon>
        <taxon>Pentapetalae</taxon>
        <taxon>rosids</taxon>
        <taxon>malvids</taxon>
        <taxon>Malvales</taxon>
        <taxon>Malvaceae</taxon>
        <taxon>Malvoideae</taxon>
        <taxon>Hibiscus</taxon>
    </lineage>
</organism>
<evidence type="ECO:0000256" key="1">
    <source>
        <dbReference type="PROSITE-ProRule" id="PRU00176"/>
    </source>
</evidence>
<dbReference type="InterPro" id="IPR035979">
    <property type="entry name" value="RBD_domain_sf"/>
</dbReference>
<comment type="caution">
    <text evidence="3">The sequence shown here is derived from an EMBL/GenBank/DDBJ whole genome shotgun (WGS) entry which is preliminary data.</text>
</comment>
<dbReference type="InterPro" id="IPR012677">
    <property type="entry name" value="Nucleotide-bd_a/b_plait_sf"/>
</dbReference>
<gene>
    <name evidence="3" type="ORF">V6N11_046439</name>
</gene>
<dbReference type="InterPro" id="IPR000504">
    <property type="entry name" value="RRM_dom"/>
</dbReference>
<dbReference type="SUPFAM" id="SSF54928">
    <property type="entry name" value="RNA-binding domain, RBD"/>
    <property type="match status" value="1"/>
</dbReference>
<dbReference type="CDD" id="cd00590">
    <property type="entry name" value="RRM_SF"/>
    <property type="match status" value="1"/>
</dbReference>
<name>A0ABR2P2C5_9ROSI</name>
<dbReference type="Pfam" id="PF00076">
    <property type="entry name" value="RRM_1"/>
    <property type="match status" value="1"/>
</dbReference>
<dbReference type="PROSITE" id="PS50102">
    <property type="entry name" value="RRM"/>
    <property type="match status" value="1"/>
</dbReference>
<evidence type="ECO:0000259" key="2">
    <source>
        <dbReference type="PROSITE" id="PS50102"/>
    </source>
</evidence>
<evidence type="ECO:0000313" key="4">
    <source>
        <dbReference type="Proteomes" id="UP001396334"/>
    </source>
</evidence>
<dbReference type="Gene3D" id="3.30.70.330">
    <property type="match status" value="1"/>
</dbReference>
<dbReference type="Proteomes" id="UP001396334">
    <property type="component" value="Unassembled WGS sequence"/>
</dbReference>
<proteinExistence type="predicted"/>
<evidence type="ECO:0000313" key="3">
    <source>
        <dbReference type="EMBL" id="KAK8982519.1"/>
    </source>
</evidence>
<keyword evidence="1" id="KW-0694">RNA-binding</keyword>
<reference evidence="3 4" key="1">
    <citation type="journal article" date="2024" name="G3 (Bethesda)">
        <title>Genome assembly of Hibiscus sabdariffa L. provides insights into metabolisms of medicinal natural products.</title>
        <authorList>
            <person name="Kim T."/>
        </authorList>
    </citation>
    <scope>NUCLEOTIDE SEQUENCE [LARGE SCALE GENOMIC DNA]</scope>
    <source>
        <strain evidence="3">TK-2024</strain>
        <tissue evidence="3">Old leaves</tissue>
    </source>
</reference>
<sequence length="451" mass="50178">MEPRRSQNQPKSLTPPIADLQAIPLDQDRAKICASPTQGGLSMLGEGTDPVALVLNEGCDGGWQMVKRIHTTLRDAFSEYGKVIGTYIAYHNVKRTKSRHTFVFVRFASRDDAERAVERGNNRRMDGFYIKVFLEKKHTRTVGTDVELPACGLKACTKHVFAKNKYLTVRRHRSFKDVLLNVPIPRKSENDTTNKSRWQGKDESSVADISLLIPFAPLESDWLRQSFVGQIKGVYNAHVSSLSDVPCVACVELNGDKFLIKMSTAEFEDNCCWLDDDCPVNNSVEENSCRFEDIPHAFNVSEAPLSPRAEWARNSNDNVLNGDPTLLKEENVDCNSSRSFSKDITAQVRVYGPDSLLNVPILVASDNSMSSTGYSEPIVPVLDKESGLFTIKPRVADGLAIENNASMEAMEGKARECLEVCNAAGLFFNATDKEVCKRFVELESELGDPKK</sequence>
<keyword evidence="4" id="KW-1185">Reference proteome</keyword>
<feature type="domain" description="RRM" evidence="2">
    <location>
        <begin position="73"/>
        <end position="137"/>
    </location>
</feature>
<protein>
    <recommendedName>
        <fullName evidence="2">RRM domain-containing protein</fullName>
    </recommendedName>
</protein>